<organism evidence="3 7">
    <name type="scientific">Cedecea neteri</name>
    <dbReference type="NCBI Taxonomy" id="158822"/>
    <lineage>
        <taxon>Bacteria</taxon>
        <taxon>Pseudomonadati</taxon>
        <taxon>Pseudomonadota</taxon>
        <taxon>Gammaproteobacteria</taxon>
        <taxon>Enterobacterales</taxon>
        <taxon>Enterobacteriaceae</taxon>
        <taxon>Cedecea</taxon>
    </lineage>
</organism>
<evidence type="ECO:0000313" key="3">
    <source>
        <dbReference type="EMBL" id="ATF92838.1"/>
    </source>
</evidence>
<evidence type="ECO:0000313" key="6">
    <source>
        <dbReference type="EMBL" id="SQC93407.1"/>
    </source>
</evidence>
<dbReference type="EMBL" id="CP023525">
    <property type="protein sequence ID" value="ATF92417.1"/>
    <property type="molecule type" value="Genomic_DNA"/>
</dbReference>
<reference evidence="4 8" key="2">
    <citation type="submission" date="2018-06" db="EMBL/GenBank/DDBJ databases">
        <authorList>
            <consortium name="Pathogen Informatics"/>
            <person name="Doyle S."/>
        </authorList>
    </citation>
    <scope>NUCLEOTIDE SEQUENCE [LARGE SCALE GENOMIC DNA]</scope>
    <source>
        <strain evidence="4 8">NCTC12120</strain>
    </source>
</reference>
<gene>
    <name evidence="2" type="ORF">CO704_10135</name>
    <name evidence="3" type="ORF">CO704_12410</name>
    <name evidence="4" type="ORF">NCTC12120_00496</name>
    <name evidence="5" type="ORF">NCTC12120_05712</name>
    <name evidence="6" type="ORF">NCTC12120_06521</name>
</gene>
<evidence type="ECO:0000313" key="8">
    <source>
        <dbReference type="Proteomes" id="UP000251197"/>
    </source>
</evidence>
<protein>
    <submittedName>
        <fullName evidence="3 4">DNA circulation protein</fullName>
    </submittedName>
</protein>
<dbReference type="EMBL" id="CP023525">
    <property type="protein sequence ID" value="ATF92838.1"/>
    <property type="molecule type" value="Genomic_DNA"/>
</dbReference>
<evidence type="ECO:0000259" key="1">
    <source>
        <dbReference type="Pfam" id="PF07157"/>
    </source>
</evidence>
<accession>A0A291DZ32</accession>
<dbReference type="InterPro" id="IPR009826">
    <property type="entry name" value="DNA_circ_N"/>
</dbReference>
<dbReference type="AlphaFoldDB" id="A0A291DZ32"/>
<dbReference type="EMBL" id="UAVU01000009">
    <property type="protein sequence ID" value="SQC92515.1"/>
    <property type="molecule type" value="Genomic_DNA"/>
</dbReference>
<reference evidence="3 7" key="1">
    <citation type="submission" date="2017-09" db="EMBL/GenBank/DDBJ databases">
        <title>FDA dAtabase for Regulatory Grade micrObial Sequences (FDA-ARGOS): Supporting development and validation of Infectious Disease Dx tests.</title>
        <authorList>
            <person name="Minogue T."/>
            <person name="Wolcott M."/>
            <person name="Wasieloski L."/>
            <person name="Aguilar W."/>
            <person name="Moore D."/>
            <person name="Tallon L."/>
            <person name="Sadzewicz L."/>
            <person name="Ott S."/>
            <person name="Zhao X."/>
            <person name="Nagaraj S."/>
            <person name="Vavikolanu K."/>
            <person name="Aluvathingal J."/>
            <person name="Nadendla S."/>
            <person name="Sichtig H."/>
        </authorList>
    </citation>
    <scope>NUCLEOTIDE SEQUENCE [LARGE SCALE GENOMIC DNA]</scope>
    <source>
        <strain evidence="3 7">FDAARGOS_392</strain>
    </source>
</reference>
<evidence type="ECO:0000313" key="4">
    <source>
        <dbReference type="EMBL" id="SQA96736.1"/>
    </source>
</evidence>
<dbReference type="Proteomes" id="UP000217979">
    <property type="component" value="Chromosome"/>
</dbReference>
<name>A0A291DZ32_9ENTR</name>
<sequence>MTDMLSQLAALAGIDELLPASFRGVAFECLSTSDALARDTVSYAYPYQDGATIEDHGLRPVSFKLTAFLFGHDWKQQLKALLTTFKSAETGELVHPVYGSIPRARFMSAGVEKQVEPLNAVTVELVFTEAGAEQALFATASASQAPESIFSTGNHLLDSAASAFSTAMKDIRLLENGVERINTIIAQGEYLLGEVREEIQGAVASVSNLLDTPSALISDLKGMLGTFSDTLNLTGESVKSDWQQATHLAGKVLSLPTAWINARSVTTITKPFALPLSQVTAVRASDTQLLTRTARLVTVSELAAVATTLMQNEVTAPALTSTWIEAIVNDVRRSVMTALSEARAAMQQDITTAALSGLTADTRTHSAIISDLQRTAWTLQAQAMGLIQQRPPLITRTVTRRANLHLLAFDWYGDPERAQELLRLNPSLGNPGDLQPGMTLYAWAR</sequence>
<feature type="domain" description="DNA circulation N-terminal" evidence="1">
    <location>
        <begin position="17"/>
        <end position="101"/>
    </location>
</feature>
<dbReference type="RefSeq" id="WP_096754001.1">
    <property type="nucleotide sequence ID" value="NZ_CP023525.1"/>
</dbReference>
<evidence type="ECO:0000313" key="7">
    <source>
        <dbReference type="Proteomes" id="UP000217979"/>
    </source>
</evidence>
<dbReference type="Pfam" id="PF07157">
    <property type="entry name" value="DNA_circ_N"/>
    <property type="match status" value="1"/>
</dbReference>
<dbReference type="EMBL" id="UAVU01000010">
    <property type="protein sequence ID" value="SQC93407.1"/>
    <property type="molecule type" value="Genomic_DNA"/>
</dbReference>
<dbReference type="Proteomes" id="UP000251197">
    <property type="component" value="Unassembled WGS sequence"/>
</dbReference>
<evidence type="ECO:0000313" key="5">
    <source>
        <dbReference type="EMBL" id="SQC92515.1"/>
    </source>
</evidence>
<dbReference type="EMBL" id="UAVU01000003">
    <property type="protein sequence ID" value="SQA96736.1"/>
    <property type="molecule type" value="Genomic_DNA"/>
</dbReference>
<proteinExistence type="predicted"/>
<evidence type="ECO:0000313" key="2">
    <source>
        <dbReference type="EMBL" id="ATF92417.1"/>
    </source>
</evidence>